<dbReference type="InterPro" id="IPR050210">
    <property type="entry name" value="tRNA_Adenine-N(6)_MTase"/>
</dbReference>
<evidence type="ECO:0000256" key="6">
    <source>
        <dbReference type="HAMAP-Rule" id="MF_01872"/>
    </source>
</evidence>
<protein>
    <recommendedName>
        <fullName evidence="6">tRNA1(Val) (adenine(37)-N6)-methyltransferase</fullName>
        <ecNumber evidence="6">2.1.1.223</ecNumber>
    </recommendedName>
    <alternativeName>
        <fullName evidence="6">tRNA m6A37 methyltransferase</fullName>
    </alternativeName>
</protein>
<evidence type="ECO:0000259" key="7">
    <source>
        <dbReference type="Pfam" id="PF05175"/>
    </source>
</evidence>
<dbReference type="AlphaFoldDB" id="A0A2W7NRE3"/>
<dbReference type="Pfam" id="PF05175">
    <property type="entry name" value="MTS"/>
    <property type="match status" value="1"/>
</dbReference>
<evidence type="ECO:0000256" key="2">
    <source>
        <dbReference type="ARBA" id="ARBA00022603"/>
    </source>
</evidence>
<keyword evidence="5 6" id="KW-0819">tRNA processing</keyword>
<keyword evidence="9" id="KW-1185">Reference proteome</keyword>
<dbReference type="GO" id="GO:0008033">
    <property type="term" value="P:tRNA processing"/>
    <property type="evidence" value="ECO:0007669"/>
    <property type="project" value="UniProtKB-UniRule"/>
</dbReference>
<keyword evidence="1 6" id="KW-0963">Cytoplasm</keyword>
<dbReference type="Proteomes" id="UP000249239">
    <property type="component" value="Unassembled WGS sequence"/>
</dbReference>
<comment type="similarity">
    <text evidence="6">Belongs to the methyltransferase superfamily. tRNA (adenine-N(6)-)-methyltransferase family.</text>
</comment>
<dbReference type="HAMAP" id="MF_01872">
    <property type="entry name" value="tRNA_methyltr_YfiC"/>
    <property type="match status" value="1"/>
</dbReference>
<evidence type="ECO:0000313" key="9">
    <source>
        <dbReference type="Proteomes" id="UP000249239"/>
    </source>
</evidence>
<evidence type="ECO:0000256" key="4">
    <source>
        <dbReference type="ARBA" id="ARBA00022691"/>
    </source>
</evidence>
<dbReference type="GO" id="GO:0032259">
    <property type="term" value="P:methylation"/>
    <property type="evidence" value="ECO:0007669"/>
    <property type="project" value="UniProtKB-KW"/>
</dbReference>
<sequence>MANSWFQFKQFTVHHHLSAMKVGTDGVLLGAWADAATATRLLDVGTGSGLLALMMAQRFPHVAITAIDLVDSAVAQACENVLLSPWGERIDVIQVSLQAYAQEPAHRFETIVCNPPYFTNSLTAPDAHRTAARHNHTLPFHELAHGVERLLTSDGNFCVVLPADQYDIICTAMKEVGMIPHRLLRVYPLPHKPAKRVLIEFRRGASHCQEDALVIESGERHVYTDAYRALTCDFYLKF</sequence>
<dbReference type="PANTHER" id="PTHR47739">
    <property type="entry name" value="TRNA1(VAL) (ADENINE(37)-N6)-METHYLTRANSFERASE"/>
    <property type="match status" value="1"/>
</dbReference>
<comment type="caution">
    <text evidence="8">The sequence shown here is derived from an EMBL/GenBank/DDBJ whole genome shotgun (WGS) entry which is preliminary data.</text>
</comment>
<name>A0A2W7NRE3_9BACT</name>
<dbReference type="SUPFAM" id="SSF53335">
    <property type="entry name" value="S-adenosyl-L-methionine-dependent methyltransferases"/>
    <property type="match status" value="1"/>
</dbReference>
<dbReference type="RefSeq" id="WP_111443836.1">
    <property type="nucleotide sequence ID" value="NZ_QKZK01000001.1"/>
</dbReference>
<gene>
    <name evidence="8" type="ORF">LX69_00088</name>
</gene>
<evidence type="ECO:0000256" key="5">
    <source>
        <dbReference type="ARBA" id="ARBA00022694"/>
    </source>
</evidence>
<dbReference type="EMBL" id="QKZK01000001">
    <property type="protein sequence ID" value="PZX20667.1"/>
    <property type="molecule type" value="Genomic_DNA"/>
</dbReference>
<keyword evidence="2 6" id="KW-0489">Methyltransferase</keyword>
<organism evidence="8 9">
    <name type="scientific">Breznakibacter xylanolyticus</name>
    <dbReference type="NCBI Taxonomy" id="990"/>
    <lineage>
        <taxon>Bacteria</taxon>
        <taxon>Pseudomonadati</taxon>
        <taxon>Bacteroidota</taxon>
        <taxon>Bacteroidia</taxon>
        <taxon>Marinilabiliales</taxon>
        <taxon>Marinilabiliaceae</taxon>
        <taxon>Breznakibacter</taxon>
    </lineage>
</organism>
<comment type="function">
    <text evidence="6">Specifically methylates the adenine in position 37 of tRNA(1)(Val) (anticodon cmo5UAC).</text>
</comment>
<accession>A0A2W7NRE3</accession>
<dbReference type="OrthoDB" id="5383291at2"/>
<keyword evidence="3 6" id="KW-0808">Transferase</keyword>
<dbReference type="EC" id="2.1.1.223" evidence="6"/>
<evidence type="ECO:0000256" key="3">
    <source>
        <dbReference type="ARBA" id="ARBA00022679"/>
    </source>
</evidence>
<dbReference type="GO" id="GO:0005737">
    <property type="term" value="C:cytoplasm"/>
    <property type="evidence" value="ECO:0007669"/>
    <property type="project" value="UniProtKB-SubCell"/>
</dbReference>
<dbReference type="InterPro" id="IPR029063">
    <property type="entry name" value="SAM-dependent_MTases_sf"/>
</dbReference>
<comment type="catalytic activity">
    <reaction evidence="6">
        <text>adenosine(37) in tRNA1(Val) + S-adenosyl-L-methionine = N(6)-methyladenosine(37) in tRNA1(Val) + S-adenosyl-L-homocysteine + H(+)</text>
        <dbReference type="Rhea" id="RHEA:43160"/>
        <dbReference type="Rhea" id="RHEA-COMP:10369"/>
        <dbReference type="Rhea" id="RHEA-COMP:10370"/>
        <dbReference type="ChEBI" id="CHEBI:15378"/>
        <dbReference type="ChEBI" id="CHEBI:57856"/>
        <dbReference type="ChEBI" id="CHEBI:59789"/>
        <dbReference type="ChEBI" id="CHEBI:74411"/>
        <dbReference type="ChEBI" id="CHEBI:74449"/>
        <dbReference type="EC" id="2.1.1.223"/>
    </reaction>
</comment>
<evidence type="ECO:0000313" key="8">
    <source>
        <dbReference type="EMBL" id="PZX20667.1"/>
    </source>
</evidence>
<dbReference type="InterPro" id="IPR002052">
    <property type="entry name" value="DNA_methylase_N6_adenine_CS"/>
</dbReference>
<dbReference type="PROSITE" id="PS00092">
    <property type="entry name" value="N6_MTASE"/>
    <property type="match status" value="1"/>
</dbReference>
<reference evidence="8 9" key="1">
    <citation type="submission" date="2018-06" db="EMBL/GenBank/DDBJ databases">
        <title>Genomic Encyclopedia of Archaeal and Bacterial Type Strains, Phase II (KMG-II): from individual species to whole genera.</title>
        <authorList>
            <person name="Goeker M."/>
        </authorList>
    </citation>
    <scope>NUCLEOTIDE SEQUENCE [LARGE SCALE GENOMIC DNA]</scope>
    <source>
        <strain evidence="8 9">DSM 6779</strain>
    </source>
</reference>
<dbReference type="GO" id="GO:0003676">
    <property type="term" value="F:nucleic acid binding"/>
    <property type="evidence" value="ECO:0007669"/>
    <property type="project" value="InterPro"/>
</dbReference>
<dbReference type="InterPro" id="IPR022882">
    <property type="entry name" value="tRNA_adenine-N6_MeTrfase"/>
</dbReference>
<dbReference type="Gene3D" id="3.40.50.150">
    <property type="entry name" value="Vaccinia Virus protein VP39"/>
    <property type="match status" value="1"/>
</dbReference>
<dbReference type="PANTHER" id="PTHR47739:SF1">
    <property type="entry name" value="TRNA1(VAL) (ADENINE(37)-N6)-METHYLTRANSFERASE"/>
    <property type="match status" value="1"/>
</dbReference>
<feature type="domain" description="Methyltransferase small" evidence="7">
    <location>
        <begin position="35"/>
        <end position="126"/>
    </location>
</feature>
<keyword evidence="4 6" id="KW-0949">S-adenosyl-L-methionine</keyword>
<dbReference type="GO" id="GO:0016430">
    <property type="term" value="F:tRNA (adenine-N6)-methyltransferase activity"/>
    <property type="evidence" value="ECO:0007669"/>
    <property type="project" value="UniProtKB-UniRule"/>
</dbReference>
<dbReference type="CDD" id="cd02440">
    <property type="entry name" value="AdoMet_MTases"/>
    <property type="match status" value="1"/>
</dbReference>
<evidence type="ECO:0000256" key="1">
    <source>
        <dbReference type="ARBA" id="ARBA00022490"/>
    </source>
</evidence>
<dbReference type="InterPro" id="IPR007848">
    <property type="entry name" value="Small_mtfrase_dom"/>
</dbReference>
<proteinExistence type="inferred from homology"/>
<comment type="subcellular location">
    <subcellularLocation>
        <location evidence="6">Cytoplasm</location>
    </subcellularLocation>
</comment>